<keyword evidence="3" id="KW-0472">Membrane</keyword>
<evidence type="ECO:0000313" key="5">
    <source>
        <dbReference type="Proteomes" id="UP000295678"/>
    </source>
</evidence>
<protein>
    <submittedName>
        <fullName evidence="4">Uncharacterized protein DUF2852</fullName>
    </submittedName>
</protein>
<keyword evidence="3" id="KW-1133">Transmembrane helix</keyword>
<keyword evidence="1" id="KW-0175">Coiled coil</keyword>
<dbReference type="InterPro" id="IPR021273">
    <property type="entry name" value="DUF2852"/>
</dbReference>
<feature type="region of interest" description="Disordered" evidence="2">
    <location>
        <begin position="115"/>
        <end position="140"/>
    </location>
</feature>
<name>A0A4R3MCK0_9HYPH</name>
<evidence type="ECO:0000256" key="1">
    <source>
        <dbReference type="SAM" id="Coils"/>
    </source>
</evidence>
<dbReference type="Pfam" id="PF11014">
    <property type="entry name" value="DUF2852"/>
    <property type="match status" value="1"/>
</dbReference>
<gene>
    <name evidence="4" type="ORF">EDC22_10582</name>
</gene>
<dbReference type="Proteomes" id="UP000295678">
    <property type="component" value="Unassembled WGS sequence"/>
</dbReference>
<keyword evidence="5" id="KW-1185">Reference proteome</keyword>
<feature type="coiled-coil region" evidence="1">
    <location>
        <begin position="67"/>
        <end position="104"/>
    </location>
</feature>
<feature type="compositionally biased region" description="Low complexity" evidence="2">
    <location>
        <begin position="120"/>
        <end position="140"/>
    </location>
</feature>
<dbReference type="RefSeq" id="WP_132806437.1">
    <property type="nucleotide sequence ID" value="NZ_SMAK01000005.1"/>
</dbReference>
<proteinExistence type="predicted"/>
<evidence type="ECO:0000313" key="4">
    <source>
        <dbReference type="EMBL" id="TCT10583.1"/>
    </source>
</evidence>
<reference evidence="4 5" key="1">
    <citation type="submission" date="2019-03" db="EMBL/GenBank/DDBJ databases">
        <title>Genomic Encyclopedia of Type Strains, Phase IV (KMG-IV): sequencing the most valuable type-strain genomes for metagenomic binning, comparative biology and taxonomic classification.</title>
        <authorList>
            <person name="Goeker M."/>
        </authorList>
    </citation>
    <scope>NUCLEOTIDE SEQUENCE [LARGE SCALE GENOMIC DNA]</scope>
    <source>
        <strain evidence="4 5">DSM 19345</strain>
    </source>
</reference>
<dbReference type="EMBL" id="SMAK01000005">
    <property type="protein sequence ID" value="TCT10583.1"/>
    <property type="molecule type" value="Genomic_DNA"/>
</dbReference>
<keyword evidence="3" id="KW-0812">Transmembrane</keyword>
<evidence type="ECO:0000256" key="3">
    <source>
        <dbReference type="SAM" id="Phobius"/>
    </source>
</evidence>
<feature type="transmembrane region" description="Helical" evidence="3">
    <location>
        <begin position="15"/>
        <end position="38"/>
    </location>
</feature>
<comment type="caution">
    <text evidence="4">The sequence shown here is derived from an EMBL/GenBank/DDBJ whole genome shotgun (WGS) entry which is preliminary data.</text>
</comment>
<dbReference type="AlphaFoldDB" id="A0A4R3MCK0"/>
<accession>A0A4R3MCK0</accession>
<dbReference type="OrthoDB" id="9806878at2"/>
<organism evidence="4 5">
    <name type="scientific">Tepidamorphus gemmatus</name>
    <dbReference type="NCBI Taxonomy" id="747076"/>
    <lineage>
        <taxon>Bacteria</taxon>
        <taxon>Pseudomonadati</taxon>
        <taxon>Pseudomonadota</taxon>
        <taxon>Alphaproteobacteria</taxon>
        <taxon>Hyphomicrobiales</taxon>
        <taxon>Tepidamorphaceae</taxon>
        <taxon>Tepidamorphus</taxon>
    </lineage>
</organism>
<sequence length="140" mass="16196">MQNFPIRPSWSPLSIAAMVVGFIIWWPLGVAVLAWIIWGERMIAWWDESRHRFQVRAAGDTGNAAFEAYRKAELERLERERRRIEQEAEEFQAFMRELRKARDREEFDRFMAERRRRAATGEAGARPTGPVTGTATGASA</sequence>
<evidence type="ECO:0000256" key="2">
    <source>
        <dbReference type="SAM" id="MobiDB-lite"/>
    </source>
</evidence>